<proteinExistence type="predicted"/>
<dbReference type="Proteomes" id="UP000235392">
    <property type="component" value="Unassembled WGS sequence"/>
</dbReference>
<evidence type="ECO:0000313" key="3">
    <source>
        <dbReference type="EMBL" id="PLW49413.1"/>
    </source>
</evidence>
<dbReference type="SUPFAM" id="SSF53098">
    <property type="entry name" value="Ribonuclease H-like"/>
    <property type="match status" value="1"/>
</dbReference>
<protein>
    <recommendedName>
        <fullName evidence="2">HAT C-terminal dimerisation domain-containing protein</fullName>
    </recommendedName>
</protein>
<organism evidence="3 4">
    <name type="scientific">Puccinia coronata f. sp. avenae</name>
    <dbReference type="NCBI Taxonomy" id="200324"/>
    <lineage>
        <taxon>Eukaryota</taxon>
        <taxon>Fungi</taxon>
        <taxon>Dikarya</taxon>
        <taxon>Basidiomycota</taxon>
        <taxon>Pucciniomycotina</taxon>
        <taxon>Pucciniomycetes</taxon>
        <taxon>Pucciniales</taxon>
        <taxon>Pucciniaceae</taxon>
        <taxon>Puccinia</taxon>
    </lineage>
</organism>
<dbReference type="InterPro" id="IPR052035">
    <property type="entry name" value="ZnF_BED_domain_contain"/>
</dbReference>
<accession>A0A2N5VHD0</accession>
<reference evidence="3 4" key="1">
    <citation type="submission" date="2017-11" db="EMBL/GenBank/DDBJ databases">
        <title>De novo assembly and phasing of dikaryotic genomes from two isolates of Puccinia coronata f. sp. avenae, the causal agent of oat crown rust.</title>
        <authorList>
            <person name="Miller M.E."/>
            <person name="Zhang Y."/>
            <person name="Omidvar V."/>
            <person name="Sperschneider J."/>
            <person name="Schwessinger B."/>
            <person name="Raley C."/>
            <person name="Palmer J.M."/>
            <person name="Garnica D."/>
            <person name="Upadhyaya N."/>
            <person name="Rathjen J."/>
            <person name="Taylor J.M."/>
            <person name="Park R.F."/>
            <person name="Dodds P.N."/>
            <person name="Hirsch C.D."/>
            <person name="Kianian S.F."/>
            <person name="Figueroa M."/>
        </authorList>
    </citation>
    <scope>NUCLEOTIDE SEQUENCE [LARGE SCALE GENOMIC DNA]</scope>
    <source>
        <strain evidence="3">12SD80</strain>
    </source>
</reference>
<feature type="region of interest" description="Disordered" evidence="1">
    <location>
        <begin position="136"/>
        <end position="211"/>
    </location>
</feature>
<dbReference type="PANTHER" id="PTHR46481">
    <property type="entry name" value="ZINC FINGER BED DOMAIN-CONTAINING PROTEIN 4"/>
    <property type="match status" value="1"/>
</dbReference>
<comment type="caution">
    <text evidence="3">The sequence shown here is derived from an EMBL/GenBank/DDBJ whole genome shotgun (WGS) entry which is preliminary data.</text>
</comment>
<sequence>MPRTRKRTTSTQDRTPEEETNPNSSQATSGIVPAKRLTDKEELSIVIYRLLEESGTVKLKAMPLDFVCFSKSHTGEYLANMICGMVTNNAKNNDVMVRELKKLKWPCFQGNTQWIRCFAHILNLIAQAMLRPFGAQKKNGATDNPGSKPDGIDSGNESAQEQISMLPRRHKATLQDEESSSDVDSNFTLDEGKTESLGEADIENASEEDEDNCYKSASCKQTLAKFCVIAKKLRFLPNSKAKFVKILLHPSFRDEYFKLANWEPEWISKAIQLARDMWVSLNKPKPMAPSSSAPAPNTVLSSKPKTGRLILNGTDPVNPLQWWIQQKALGNTHGGLVHMALDVLSCPATSVDVKRAFSFGRDYVSSKRHRLAHGSPVVPPLDSPAGEPIPPNSPPLKSPLPSPPPVSTTPEPVPAPVPEGLPLTAPPPLW</sequence>
<dbReference type="EMBL" id="PGCI01000016">
    <property type="protein sequence ID" value="PLW49413.1"/>
    <property type="molecule type" value="Genomic_DNA"/>
</dbReference>
<dbReference type="InterPro" id="IPR008906">
    <property type="entry name" value="HATC_C_dom"/>
</dbReference>
<feature type="compositionally biased region" description="Acidic residues" evidence="1">
    <location>
        <begin position="198"/>
        <end position="211"/>
    </location>
</feature>
<evidence type="ECO:0000313" key="4">
    <source>
        <dbReference type="Proteomes" id="UP000235392"/>
    </source>
</evidence>
<feature type="compositionally biased region" description="Pro residues" evidence="1">
    <location>
        <begin position="377"/>
        <end position="430"/>
    </location>
</feature>
<evidence type="ECO:0000259" key="2">
    <source>
        <dbReference type="Pfam" id="PF05699"/>
    </source>
</evidence>
<dbReference type="InterPro" id="IPR012337">
    <property type="entry name" value="RNaseH-like_sf"/>
</dbReference>
<dbReference type="AlphaFoldDB" id="A0A2N5VHD0"/>
<feature type="region of interest" description="Disordered" evidence="1">
    <location>
        <begin position="1"/>
        <end position="33"/>
    </location>
</feature>
<dbReference type="PANTHER" id="PTHR46481:SF7">
    <property type="entry name" value="ZINC FINGER BED DOMAIN-CONTAINING PROTEIN RICESLEEPER 2-LIKE"/>
    <property type="match status" value="1"/>
</dbReference>
<gene>
    <name evidence="3" type="ORF">PCASD_01972</name>
</gene>
<dbReference type="Pfam" id="PF05699">
    <property type="entry name" value="Dimer_Tnp_hAT"/>
    <property type="match status" value="1"/>
</dbReference>
<dbReference type="GO" id="GO:0046983">
    <property type="term" value="F:protein dimerization activity"/>
    <property type="evidence" value="ECO:0007669"/>
    <property type="project" value="InterPro"/>
</dbReference>
<feature type="region of interest" description="Disordered" evidence="1">
    <location>
        <begin position="370"/>
        <end position="430"/>
    </location>
</feature>
<name>A0A2N5VHD0_9BASI</name>
<evidence type="ECO:0000256" key="1">
    <source>
        <dbReference type="SAM" id="MobiDB-lite"/>
    </source>
</evidence>
<feature type="domain" description="HAT C-terminal dimerisation" evidence="2">
    <location>
        <begin position="315"/>
        <end position="373"/>
    </location>
</feature>